<dbReference type="Proteomes" id="UP000228775">
    <property type="component" value="Unassembled WGS sequence"/>
</dbReference>
<sequence>MVESKPSPISSVIAEKSVPDKISPKYGEIQIFKQDSNSKATTTYRVIPPKKIRIRTVTKVTPIIPKDVNGGDEQ</sequence>
<evidence type="ECO:0000313" key="2">
    <source>
        <dbReference type="Proteomes" id="UP000228775"/>
    </source>
</evidence>
<gene>
    <name evidence="1" type="ORF">COS76_02795</name>
</gene>
<reference evidence="2" key="1">
    <citation type="submission" date="2017-09" db="EMBL/GenBank/DDBJ databases">
        <title>Depth-based differentiation of microbial function through sediment-hosted aquifers and enrichment of novel symbionts in the deep terrestrial subsurface.</title>
        <authorList>
            <person name="Probst A.J."/>
            <person name="Ladd B."/>
            <person name="Jarett J.K."/>
            <person name="Geller-Mcgrath D.E."/>
            <person name="Sieber C.M.K."/>
            <person name="Emerson J.B."/>
            <person name="Anantharaman K."/>
            <person name="Thomas B.C."/>
            <person name="Malmstrom R."/>
            <person name="Stieglmeier M."/>
            <person name="Klingl A."/>
            <person name="Woyke T."/>
            <person name="Ryan C.M."/>
            <person name="Banfield J.F."/>
        </authorList>
    </citation>
    <scope>NUCLEOTIDE SEQUENCE [LARGE SCALE GENOMIC DNA]</scope>
</reference>
<comment type="caution">
    <text evidence="1">The sequence shown here is derived from an EMBL/GenBank/DDBJ whole genome shotgun (WGS) entry which is preliminary data.</text>
</comment>
<name>A0A2M7AWP9_9BACT</name>
<evidence type="ECO:0000313" key="1">
    <source>
        <dbReference type="EMBL" id="PIU75065.1"/>
    </source>
</evidence>
<protein>
    <submittedName>
        <fullName evidence="1">Uncharacterized protein</fullName>
    </submittedName>
</protein>
<organism evidence="1 2">
    <name type="scientific">Candidatus Portnoybacteria bacterium CG06_land_8_20_14_3_00_39_12</name>
    <dbReference type="NCBI Taxonomy" id="1974809"/>
    <lineage>
        <taxon>Bacteria</taxon>
        <taxon>Candidatus Portnoyibacteriota</taxon>
    </lineage>
</organism>
<proteinExistence type="predicted"/>
<dbReference type="EMBL" id="PEVY01000057">
    <property type="protein sequence ID" value="PIU75065.1"/>
    <property type="molecule type" value="Genomic_DNA"/>
</dbReference>
<accession>A0A2M7AWP9</accession>
<dbReference type="AlphaFoldDB" id="A0A2M7AWP9"/>